<dbReference type="Proteomes" id="UP001281147">
    <property type="component" value="Unassembled WGS sequence"/>
</dbReference>
<protein>
    <submittedName>
        <fullName evidence="1">Uncharacterized protein</fullName>
    </submittedName>
</protein>
<name>A0ACC3MXS3_9PEZI</name>
<dbReference type="EMBL" id="JAUTXU010000124">
    <property type="protein sequence ID" value="KAK3705991.1"/>
    <property type="molecule type" value="Genomic_DNA"/>
</dbReference>
<accession>A0ACC3MXS3</accession>
<evidence type="ECO:0000313" key="1">
    <source>
        <dbReference type="EMBL" id="KAK3705991.1"/>
    </source>
</evidence>
<proteinExistence type="predicted"/>
<sequence>MERRPEYRDLQCTLKLKLDAEAQEWLDYKRDKDNELVMKDSQSIRHPGSEAEIAAWRNIVRHSLKLDKFEMEIKTIKLVSYDSEGDKCRTVCIYSTDPEIIADFSRAEIIERLDKDEASAADFLINLHAVVRPEYEATEVNKAAAYVSRNPEGNIKSRAEDKLTAACREPSVSVSSDEESEDEPFPGNSAAKRADN</sequence>
<gene>
    <name evidence="1" type="ORF">LTR37_012985</name>
</gene>
<organism evidence="1 2">
    <name type="scientific">Vermiconidia calcicola</name>
    <dbReference type="NCBI Taxonomy" id="1690605"/>
    <lineage>
        <taxon>Eukaryota</taxon>
        <taxon>Fungi</taxon>
        <taxon>Dikarya</taxon>
        <taxon>Ascomycota</taxon>
        <taxon>Pezizomycotina</taxon>
        <taxon>Dothideomycetes</taxon>
        <taxon>Dothideomycetidae</taxon>
        <taxon>Mycosphaerellales</taxon>
        <taxon>Extremaceae</taxon>
        <taxon>Vermiconidia</taxon>
    </lineage>
</organism>
<comment type="caution">
    <text evidence="1">The sequence shown here is derived from an EMBL/GenBank/DDBJ whole genome shotgun (WGS) entry which is preliminary data.</text>
</comment>
<keyword evidence="2" id="KW-1185">Reference proteome</keyword>
<reference evidence="1" key="1">
    <citation type="submission" date="2023-07" db="EMBL/GenBank/DDBJ databases">
        <title>Black Yeasts Isolated from many extreme environments.</title>
        <authorList>
            <person name="Coleine C."/>
            <person name="Stajich J.E."/>
            <person name="Selbmann L."/>
        </authorList>
    </citation>
    <scope>NUCLEOTIDE SEQUENCE</scope>
    <source>
        <strain evidence="1">CCFEE 5714</strain>
    </source>
</reference>
<evidence type="ECO:0000313" key="2">
    <source>
        <dbReference type="Proteomes" id="UP001281147"/>
    </source>
</evidence>